<name>A0A2Z7CDX5_9LAMI</name>
<dbReference type="Proteomes" id="UP000250235">
    <property type="component" value="Unassembled WGS sequence"/>
</dbReference>
<evidence type="ECO:0000313" key="3">
    <source>
        <dbReference type="Proteomes" id="UP000250235"/>
    </source>
</evidence>
<feature type="compositionally biased region" description="Basic and acidic residues" evidence="1">
    <location>
        <begin position="1"/>
        <end position="16"/>
    </location>
</feature>
<feature type="region of interest" description="Disordered" evidence="1">
    <location>
        <begin position="1"/>
        <end position="32"/>
    </location>
</feature>
<evidence type="ECO:0000313" key="2">
    <source>
        <dbReference type="EMBL" id="KZV42558.1"/>
    </source>
</evidence>
<gene>
    <name evidence="2" type="ORF">F511_19912</name>
</gene>
<sequence length="134" mass="15783">MPPRRREQSDKNKETDSMPTMPELEEFQAADENQPEVYVQGMVECIEGTLMAMLWNDVDNIWRVAQHTKFPKSLPRIQKRRMIRERVATRREVAGNIVSKSKFCRKAIEDRGSEDGDDLLSEYDIRDNKMIYFV</sequence>
<dbReference type="EMBL" id="KQ999001">
    <property type="protein sequence ID" value="KZV42558.1"/>
    <property type="molecule type" value="Genomic_DNA"/>
</dbReference>
<accession>A0A2Z7CDX5</accession>
<protein>
    <submittedName>
        <fullName evidence="2">Uncharacterized protein</fullName>
    </submittedName>
</protein>
<organism evidence="2 3">
    <name type="scientific">Dorcoceras hygrometricum</name>
    <dbReference type="NCBI Taxonomy" id="472368"/>
    <lineage>
        <taxon>Eukaryota</taxon>
        <taxon>Viridiplantae</taxon>
        <taxon>Streptophyta</taxon>
        <taxon>Embryophyta</taxon>
        <taxon>Tracheophyta</taxon>
        <taxon>Spermatophyta</taxon>
        <taxon>Magnoliopsida</taxon>
        <taxon>eudicotyledons</taxon>
        <taxon>Gunneridae</taxon>
        <taxon>Pentapetalae</taxon>
        <taxon>asterids</taxon>
        <taxon>lamiids</taxon>
        <taxon>Lamiales</taxon>
        <taxon>Gesneriaceae</taxon>
        <taxon>Didymocarpoideae</taxon>
        <taxon>Trichosporeae</taxon>
        <taxon>Loxocarpinae</taxon>
        <taxon>Dorcoceras</taxon>
    </lineage>
</organism>
<proteinExistence type="predicted"/>
<keyword evidence="3" id="KW-1185">Reference proteome</keyword>
<dbReference type="AlphaFoldDB" id="A0A2Z7CDX5"/>
<reference evidence="2 3" key="1">
    <citation type="journal article" date="2015" name="Proc. Natl. Acad. Sci. U.S.A.">
        <title>The resurrection genome of Boea hygrometrica: A blueprint for survival of dehydration.</title>
        <authorList>
            <person name="Xiao L."/>
            <person name="Yang G."/>
            <person name="Zhang L."/>
            <person name="Yang X."/>
            <person name="Zhao S."/>
            <person name="Ji Z."/>
            <person name="Zhou Q."/>
            <person name="Hu M."/>
            <person name="Wang Y."/>
            <person name="Chen M."/>
            <person name="Xu Y."/>
            <person name="Jin H."/>
            <person name="Xiao X."/>
            <person name="Hu G."/>
            <person name="Bao F."/>
            <person name="Hu Y."/>
            <person name="Wan P."/>
            <person name="Li L."/>
            <person name="Deng X."/>
            <person name="Kuang T."/>
            <person name="Xiang C."/>
            <person name="Zhu J.K."/>
            <person name="Oliver M.J."/>
            <person name="He Y."/>
        </authorList>
    </citation>
    <scope>NUCLEOTIDE SEQUENCE [LARGE SCALE GENOMIC DNA]</scope>
    <source>
        <strain evidence="3">cv. XS01</strain>
    </source>
</reference>
<evidence type="ECO:0000256" key="1">
    <source>
        <dbReference type="SAM" id="MobiDB-lite"/>
    </source>
</evidence>